<evidence type="ECO:0000313" key="4">
    <source>
        <dbReference type="Proteomes" id="UP001201873"/>
    </source>
</evidence>
<dbReference type="RefSeq" id="WP_248823302.1">
    <property type="nucleotide sequence ID" value="NZ_JALKFT010000002.1"/>
</dbReference>
<keyword evidence="2" id="KW-0472">Membrane</keyword>
<evidence type="ECO:0000256" key="1">
    <source>
        <dbReference type="SAM" id="MobiDB-lite"/>
    </source>
</evidence>
<dbReference type="Gene3D" id="1.10.287.910">
    <property type="entry name" value="bacterial mercury transporter, merf"/>
    <property type="match status" value="1"/>
</dbReference>
<comment type="caution">
    <text evidence="3">The sequence shown here is derived from an EMBL/GenBank/DDBJ whole genome shotgun (WGS) entry which is preliminary data.</text>
</comment>
<protein>
    <recommendedName>
        <fullName evidence="5">Mercuric ion transport protein</fullName>
    </recommendedName>
</protein>
<keyword evidence="2" id="KW-1133">Transmembrane helix</keyword>
<evidence type="ECO:0008006" key="5">
    <source>
        <dbReference type="Google" id="ProtNLM"/>
    </source>
</evidence>
<evidence type="ECO:0000313" key="3">
    <source>
        <dbReference type="EMBL" id="MCK9874687.1"/>
    </source>
</evidence>
<keyword evidence="4" id="KW-1185">Reference proteome</keyword>
<sequence>MNPAASATRRSRPWSTIGTAAAAVAACAVCCAGPLLAVLGAVGATATIAAVWIPALAFVALAALLGAVMVRRRRAACQAGTGPVDLDPPTLRHHRDPATPTSR</sequence>
<proteinExistence type="predicted"/>
<organism evidence="3 4">
    <name type="scientific">Frankia umida</name>
    <dbReference type="NCBI Taxonomy" id="573489"/>
    <lineage>
        <taxon>Bacteria</taxon>
        <taxon>Bacillati</taxon>
        <taxon>Actinomycetota</taxon>
        <taxon>Actinomycetes</taxon>
        <taxon>Frankiales</taxon>
        <taxon>Frankiaceae</taxon>
        <taxon>Frankia</taxon>
    </lineage>
</organism>
<keyword evidence="2" id="KW-0812">Transmembrane</keyword>
<feature type="transmembrane region" description="Helical" evidence="2">
    <location>
        <begin position="42"/>
        <end position="65"/>
    </location>
</feature>
<name>A0ABT0JT20_9ACTN</name>
<reference evidence="3 4" key="1">
    <citation type="submission" date="2022-04" db="EMBL/GenBank/DDBJ databases">
        <title>Genome diversity in the genus Frankia.</title>
        <authorList>
            <person name="Carlos-Shanley C."/>
            <person name="Hahn D."/>
        </authorList>
    </citation>
    <scope>NUCLEOTIDE SEQUENCE [LARGE SCALE GENOMIC DNA]</scope>
    <source>
        <strain evidence="3 4">Ag45/Mut15</strain>
    </source>
</reference>
<dbReference type="Proteomes" id="UP001201873">
    <property type="component" value="Unassembled WGS sequence"/>
</dbReference>
<accession>A0ABT0JT20</accession>
<feature type="region of interest" description="Disordered" evidence="1">
    <location>
        <begin position="79"/>
        <end position="103"/>
    </location>
</feature>
<gene>
    <name evidence="3" type="ORF">MXD59_02630</name>
</gene>
<dbReference type="EMBL" id="JALKFT010000002">
    <property type="protein sequence ID" value="MCK9874687.1"/>
    <property type="molecule type" value="Genomic_DNA"/>
</dbReference>
<evidence type="ECO:0000256" key="2">
    <source>
        <dbReference type="SAM" id="Phobius"/>
    </source>
</evidence>